<dbReference type="Pfam" id="PF00134">
    <property type="entry name" value="Cyclin_N"/>
    <property type="match status" value="1"/>
</dbReference>
<evidence type="ECO:0000256" key="2">
    <source>
        <dbReference type="ARBA" id="ARBA00019501"/>
    </source>
</evidence>
<dbReference type="EMBL" id="GL732818">
    <property type="protein sequence ID" value="EFX64521.1"/>
    <property type="molecule type" value="Genomic_DNA"/>
</dbReference>
<gene>
    <name evidence="7" type="ORF">DAPPUDRAFT_204611</name>
</gene>
<dbReference type="HOGENOM" id="CLU_022000_2_1_1"/>
<dbReference type="SUPFAM" id="SSF47954">
    <property type="entry name" value="Cyclin-like"/>
    <property type="match status" value="2"/>
</dbReference>
<accession>E9HUP8</accession>
<protein>
    <recommendedName>
        <fullName evidence="2">Cyclin-Q</fullName>
    </recommendedName>
    <alternativeName>
        <fullName evidence="4">Cyclin-related protein FAM58A</fullName>
    </alternativeName>
</protein>
<dbReference type="eggNOG" id="KOG0834">
    <property type="taxonomic scope" value="Eukaryota"/>
</dbReference>
<dbReference type="AlphaFoldDB" id="E9HUP8"/>
<evidence type="ECO:0000256" key="5">
    <source>
        <dbReference type="RuleBase" id="RU000383"/>
    </source>
</evidence>
<evidence type="ECO:0000256" key="4">
    <source>
        <dbReference type="ARBA" id="ARBA00032419"/>
    </source>
</evidence>
<dbReference type="Proteomes" id="UP000000305">
    <property type="component" value="Unassembled WGS sequence"/>
</dbReference>
<evidence type="ECO:0000313" key="8">
    <source>
        <dbReference type="Proteomes" id="UP000000305"/>
    </source>
</evidence>
<keyword evidence="3 5" id="KW-0195">Cyclin</keyword>
<evidence type="ECO:0000259" key="6">
    <source>
        <dbReference type="SMART" id="SM00385"/>
    </source>
</evidence>
<dbReference type="CDD" id="cd20534">
    <property type="entry name" value="CYCLIN_CCNM_CCNQ_rpt1"/>
    <property type="match status" value="1"/>
</dbReference>
<dbReference type="OMA" id="HVESNKA"/>
<evidence type="ECO:0000313" key="7">
    <source>
        <dbReference type="EMBL" id="EFX64521.1"/>
    </source>
</evidence>
<sequence length="267" mass="30997">MDSNMTSNLLSSKFRPIIEIQTHQGPEAPSPIQYKSASNHHNAQELATRFLFECGAKLKTNPLTAAVAAQIYHRFLDAVNDSSYDPYMIAATALYIASKQQDEPVKIRDLINVVHRTLNRDPEVLDLSEEYWNYRDSIVQAELLTMRMINFKTINPDIHLYMLNYLKTLASWIPPAVWEKSPLVKLCWTLLQDFHHCKVVIQYEPQLVALAIIYYGLQLCGIMIPCTTEQDQLPWHEAFYKNAKKEEIWNIIEHLLALYEHDKDIKH</sequence>
<dbReference type="Gene3D" id="1.10.472.10">
    <property type="entry name" value="Cyclin-like"/>
    <property type="match status" value="2"/>
</dbReference>
<evidence type="ECO:0000256" key="1">
    <source>
        <dbReference type="ARBA" id="ARBA00010390"/>
    </source>
</evidence>
<dbReference type="InterPro" id="IPR043198">
    <property type="entry name" value="Cyclin/Ssn8"/>
</dbReference>
<dbReference type="PANTHER" id="PTHR10026">
    <property type="entry name" value="CYCLIN"/>
    <property type="match status" value="1"/>
</dbReference>
<organism evidence="7 8">
    <name type="scientific">Daphnia pulex</name>
    <name type="common">Water flea</name>
    <dbReference type="NCBI Taxonomy" id="6669"/>
    <lineage>
        <taxon>Eukaryota</taxon>
        <taxon>Metazoa</taxon>
        <taxon>Ecdysozoa</taxon>
        <taxon>Arthropoda</taxon>
        <taxon>Crustacea</taxon>
        <taxon>Branchiopoda</taxon>
        <taxon>Diplostraca</taxon>
        <taxon>Cladocera</taxon>
        <taxon>Anomopoda</taxon>
        <taxon>Daphniidae</taxon>
        <taxon>Daphnia</taxon>
    </lineage>
</organism>
<name>E9HUP8_DAPPU</name>
<dbReference type="KEGG" id="dpx:DAPPUDRAFT_204611"/>
<dbReference type="GO" id="GO:0016538">
    <property type="term" value="F:cyclin-dependent protein serine/threonine kinase regulator activity"/>
    <property type="evidence" value="ECO:0000318"/>
    <property type="project" value="GO_Central"/>
</dbReference>
<dbReference type="CDD" id="cd20535">
    <property type="entry name" value="CYCLIN_CCNM_CCNQ_rpt2"/>
    <property type="match status" value="1"/>
</dbReference>
<dbReference type="STRING" id="6669.E9HUP8"/>
<dbReference type="FunCoup" id="E9HUP8">
    <property type="interactions" value="774"/>
</dbReference>
<proteinExistence type="inferred from homology"/>
<dbReference type="InterPro" id="IPR006671">
    <property type="entry name" value="Cyclin_N"/>
</dbReference>
<dbReference type="FunFam" id="1.10.472.10:FF:000122">
    <property type="entry name" value="Cyclin-related protein FAM58A"/>
    <property type="match status" value="1"/>
</dbReference>
<dbReference type="InterPro" id="IPR048053">
    <property type="entry name" value="Cyclin-Q_second_cyclin_box"/>
</dbReference>
<dbReference type="GO" id="GO:0006357">
    <property type="term" value="P:regulation of transcription by RNA polymerase II"/>
    <property type="evidence" value="ECO:0007669"/>
    <property type="project" value="InterPro"/>
</dbReference>
<dbReference type="SMART" id="SM00385">
    <property type="entry name" value="CYCLIN"/>
    <property type="match status" value="1"/>
</dbReference>
<dbReference type="InParanoid" id="E9HUP8"/>
<feature type="domain" description="Cyclin-like" evidence="6">
    <location>
        <begin position="49"/>
        <end position="147"/>
    </location>
</feature>
<dbReference type="OrthoDB" id="79090at2759"/>
<dbReference type="PIRSF" id="PIRSF028758">
    <property type="entry name" value="Cyclin, C/H/G types"/>
    <property type="match status" value="1"/>
</dbReference>
<dbReference type="InterPro" id="IPR036915">
    <property type="entry name" value="Cyclin-like_sf"/>
</dbReference>
<dbReference type="GO" id="GO:0005634">
    <property type="term" value="C:nucleus"/>
    <property type="evidence" value="ECO:0000318"/>
    <property type="project" value="GO_Central"/>
</dbReference>
<dbReference type="InterPro" id="IPR048055">
    <property type="entry name" value="Cyclin-Q_first_cyclin_box"/>
</dbReference>
<comment type="similarity">
    <text evidence="1">Belongs to the cyclin family. Cyclin-like FAM58 subfamily.</text>
</comment>
<keyword evidence="8" id="KW-1185">Reference proteome</keyword>
<reference evidence="7 8" key="1">
    <citation type="journal article" date="2011" name="Science">
        <title>The ecoresponsive genome of Daphnia pulex.</title>
        <authorList>
            <person name="Colbourne J.K."/>
            <person name="Pfrender M.E."/>
            <person name="Gilbert D."/>
            <person name="Thomas W.K."/>
            <person name="Tucker A."/>
            <person name="Oakley T.H."/>
            <person name="Tokishita S."/>
            <person name="Aerts A."/>
            <person name="Arnold G.J."/>
            <person name="Basu M.K."/>
            <person name="Bauer D.J."/>
            <person name="Caceres C.E."/>
            <person name="Carmel L."/>
            <person name="Casola C."/>
            <person name="Choi J.H."/>
            <person name="Detter J.C."/>
            <person name="Dong Q."/>
            <person name="Dusheyko S."/>
            <person name="Eads B.D."/>
            <person name="Frohlich T."/>
            <person name="Geiler-Samerotte K.A."/>
            <person name="Gerlach D."/>
            <person name="Hatcher P."/>
            <person name="Jogdeo S."/>
            <person name="Krijgsveld J."/>
            <person name="Kriventseva E.V."/>
            <person name="Kultz D."/>
            <person name="Laforsch C."/>
            <person name="Lindquist E."/>
            <person name="Lopez J."/>
            <person name="Manak J.R."/>
            <person name="Muller J."/>
            <person name="Pangilinan J."/>
            <person name="Patwardhan R.P."/>
            <person name="Pitluck S."/>
            <person name="Pritham E.J."/>
            <person name="Rechtsteiner A."/>
            <person name="Rho M."/>
            <person name="Rogozin I.B."/>
            <person name="Sakarya O."/>
            <person name="Salamov A."/>
            <person name="Schaack S."/>
            <person name="Shapiro H."/>
            <person name="Shiga Y."/>
            <person name="Skalitzky C."/>
            <person name="Smith Z."/>
            <person name="Souvorov A."/>
            <person name="Sung W."/>
            <person name="Tang Z."/>
            <person name="Tsuchiya D."/>
            <person name="Tu H."/>
            <person name="Vos H."/>
            <person name="Wang M."/>
            <person name="Wolf Y.I."/>
            <person name="Yamagata H."/>
            <person name="Yamada T."/>
            <person name="Ye Y."/>
            <person name="Shaw J.R."/>
            <person name="Andrews J."/>
            <person name="Crease T.J."/>
            <person name="Tang H."/>
            <person name="Lucas S.M."/>
            <person name="Robertson H.M."/>
            <person name="Bork P."/>
            <person name="Koonin E.V."/>
            <person name="Zdobnov E.M."/>
            <person name="Grigoriev I.V."/>
            <person name="Lynch M."/>
            <person name="Boore J.L."/>
        </authorList>
    </citation>
    <scope>NUCLEOTIDE SEQUENCE [LARGE SCALE GENOMIC DNA]</scope>
</reference>
<dbReference type="InterPro" id="IPR013763">
    <property type="entry name" value="Cyclin-like_dom"/>
</dbReference>
<evidence type="ECO:0000256" key="3">
    <source>
        <dbReference type="ARBA" id="ARBA00023127"/>
    </source>
</evidence>